<evidence type="ECO:0000313" key="7">
    <source>
        <dbReference type="Proteomes" id="UP000593571"/>
    </source>
</evidence>
<dbReference type="Proteomes" id="UP000593571">
    <property type="component" value="Unassembled WGS sequence"/>
</dbReference>
<dbReference type="PANTHER" id="PTHR42884:SF16">
    <property type="entry name" value="PROPROTEIN CONVERTASE SUBTILISIN_KEXIN TYPE 4"/>
    <property type="match status" value="1"/>
</dbReference>
<dbReference type="InterPro" id="IPR009030">
    <property type="entry name" value="Growth_fac_rcpt_cys_sf"/>
</dbReference>
<reference evidence="6 7" key="1">
    <citation type="journal article" date="2020" name="Nature">
        <title>Six reference-quality genomes reveal evolution of bat adaptations.</title>
        <authorList>
            <person name="Jebb D."/>
            <person name="Huang Z."/>
            <person name="Pippel M."/>
            <person name="Hughes G.M."/>
            <person name="Lavrichenko K."/>
            <person name="Devanna P."/>
            <person name="Winkler S."/>
            <person name="Jermiin L.S."/>
            <person name="Skirmuntt E.C."/>
            <person name="Katzourakis A."/>
            <person name="Burkitt-Gray L."/>
            <person name="Ray D.A."/>
            <person name="Sullivan K.A.M."/>
            <person name="Roscito J.G."/>
            <person name="Kirilenko B.M."/>
            <person name="Davalos L.M."/>
            <person name="Corthals A.P."/>
            <person name="Power M.L."/>
            <person name="Jones G."/>
            <person name="Ransome R.D."/>
            <person name="Dechmann D.K.N."/>
            <person name="Locatelli A.G."/>
            <person name="Puechmaille S.J."/>
            <person name="Fedrigo O."/>
            <person name="Jarvis E.D."/>
            <person name="Hiller M."/>
            <person name="Vernes S.C."/>
            <person name="Myers E.W."/>
            <person name="Teeling E.C."/>
        </authorList>
    </citation>
    <scope>NUCLEOTIDE SEQUENCE [LARGE SCALE GENOMIC DNA]</scope>
    <source>
        <strain evidence="6">MRouAeg1</strain>
        <tissue evidence="6">Muscle</tissue>
    </source>
</reference>
<protein>
    <submittedName>
        <fullName evidence="6">Proprotein convertase subtilisin/kexin type 4</fullName>
    </submittedName>
</protein>
<keyword evidence="1" id="KW-0645">Protease</keyword>
<evidence type="ECO:0000256" key="1">
    <source>
        <dbReference type="ARBA" id="ARBA00022670"/>
    </source>
</evidence>
<keyword evidence="2" id="KW-0378">Hydrolase</keyword>
<dbReference type="GO" id="GO:0016486">
    <property type="term" value="P:peptide hormone processing"/>
    <property type="evidence" value="ECO:0007669"/>
    <property type="project" value="TreeGrafter"/>
</dbReference>
<keyword evidence="3" id="KW-0720">Serine protease</keyword>
<gene>
    <name evidence="6" type="ORF">HJG63_015022</name>
</gene>
<comment type="caution">
    <text evidence="6">The sequence shown here is derived from an EMBL/GenBank/DDBJ whole genome shotgun (WGS) entry which is preliminary data.</text>
</comment>
<dbReference type="InterPro" id="IPR002884">
    <property type="entry name" value="P_dom"/>
</dbReference>
<dbReference type="InterPro" id="IPR006212">
    <property type="entry name" value="Furin_repeat"/>
</dbReference>
<proteinExistence type="predicted"/>
<dbReference type="Pfam" id="PF01483">
    <property type="entry name" value="P_proprotein"/>
    <property type="match status" value="1"/>
</dbReference>
<accession>A0A7J8BTC5</accession>
<dbReference type="EMBL" id="JACASE010000016">
    <property type="protein sequence ID" value="KAF6401998.1"/>
    <property type="molecule type" value="Genomic_DNA"/>
</dbReference>
<keyword evidence="7" id="KW-1185">Reference proteome</keyword>
<dbReference type="FunFam" id="2.10.220.10:FF:000045">
    <property type="entry name" value="Proprotein convertase subtilisin/kexin type 4"/>
    <property type="match status" value="1"/>
</dbReference>
<dbReference type="SUPFAM" id="SSF57184">
    <property type="entry name" value="Growth factor receptor domain"/>
    <property type="match status" value="1"/>
</dbReference>
<dbReference type="Gene3D" id="2.10.220.10">
    <property type="entry name" value="Hormone Receptor, Insulin-like Growth Factor Receptor 1, Chain A, domain 2"/>
    <property type="match status" value="1"/>
</dbReference>
<sequence length="414" mass="44484">MRCSGPTHAHVSAVLGPRHCAHLSSPPLHLPALPTPVTSQPSPTLVINIQVVDVWEVSPKASVYPSVKSKGGPQNPSRDPACRPPNPQQVGWRGPDPAATPSPILPSMRVRKKVSACAGRANYIRSLEHVQVQLSLSYSRRGDLEISLTSPMGTRSTLVAIRPLDISGQGYNNWIFMSTHFWDEDPRGLWILGLENKGYYFNTGTLFRYTLLLYGTAEDMTARPTGLQVTSSACVQRDTEGPCQECNGPAHAVGRLCLPRCPPRYFNRTRQAVTAGPGRPATPALPVCSSCHFSCYTCRGSSPLDCTACPPAYTLDERLGSCSRPAPRTGRPQPTATAHPCRQRLGPAQAMALVLALLAVAFGSPLLCSVLSAGCLPPCVSPSSTRGHPSHHPRTICRLQPEDIQLGEPTCALA</sequence>
<dbReference type="GO" id="GO:0000139">
    <property type="term" value="C:Golgi membrane"/>
    <property type="evidence" value="ECO:0007669"/>
    <property type="project" value="TreeGrafter"/>
</dbReference>
<dbReference type="Gene3D" id="2.60.120.260">
    <property type="entry name" value="Galactose-binding domain-like"/>
    <property type="match status" value="1"/>
</dbReference>
<organism evidence="6 7">
    <name type="scientific">Rousettus aegyptiacus</name>
    <name type="common">Egyptian fruit bat</name>
    <name type="synonym">Pteropus aegyptiacus</name>
    <dbReference type="NCBI Taxonomy" id="9407"/>
    <lineage>
        <taxon>Eukaryota</taxon>
        <taxon>Metazoa</taxon>
        <taxon>Chordata</taxon>
        <taxon>Craniata</taxon>
        <taxon>Vertebrata</taxon>
        <taxon>Euteleostomi</taxon>
        <taxon>Mammalia</taxon>
        <taxon>Eutheria</taxon>
        <taxon>Laurasiatheria</taxon>
        <taxon>Chiroptera</taxon>
        <taxon>Yinpterochiroptera</taxon>
        <taxon>Pteropodoidea</taxon>
        <taxon>Pteropodidae</taxon>
        <taxon>Rousettinae</taxon>
        <taxon>Rousettus</taxon>
    </lineage>
</organism>
<dbReference type="PANTHER" id="PTHR42884">
    <property type="entry name" value="PROPROTEIN CONVERTASE SUBTILISIN/KEXIN-RELATED"/>
    <property type="match status" value="1"/>
</dbReference>
<evidence type="ECO:0000313" key="6">
    <source>
        <dbReference type="EMBL" id="KAF6401998.1"/>
    </source>
</evidence>
<dbReference type="CDD" id="cd00064">
    <property type="entry name" value="FU"/>
    <property type="match status" value="1"/>
</dbReference>
<name>A0A7J8BTC5_ROUAE</name>
<dbReference type="GO" id="GO:0005802">
    <property type="term" value="C:trans-Golgi network"/>
    <property type="evidence" value="ECO:0007669"/>
    <property type="project" value="TreeGrafter"/>
</dbReference>
<evidence type="ECO:0000256" key="4">
    <source>
        <dbReference type="SAM" id="MobiDB-lite"/>
    </source>
</evidence>
<feature type="domain" description="P/Homo B" evidence="5">
    <location>
        <begin position="85"/>
        <end position="219"/>
    </location>
</feature>
<dbReference type="FunFam" id="2.60.120.260:FF:000034">
    <property type="entry name" value="furin isoform X2"/>
    <property type="match status" value="1"/>
</dbReference>
<dbReference type="PROSITE" id="PS51829">
    <property type="entry name" value="P_HOMO_B"/>
    <property type="match status" value="1"/>
</dbReference>
<evidence type="ECO:0000259" key="5">
    <source>
        <dbReference type="PROSITE" id="PS51829"/>
    </source>
</evidence>
<evidence type="ECO:0000256" key="3">
    <source>
        <dbReference type="ARBA" id="ARBA00022825"/>
    </source>
</evidence>
<dbReference type="GO" id="GO:0004252">
    <property type="term" value="F:serine-type endopeptidase activity"/>
    <property type="evidence" value="ECO:0007669"/>
    <property type="project" value="InterPro"/>
</dbReference>
<evidence type="ECO:0000256" key="2">
    <source>
        <dbReference type="ARBA" id="ARBA00022801"/>
    </source>
</evidence>
<dbReference type="SUPFAM" id="SSF49785">
    <property type="entry name" value="Galactose-binding domain-like"/>
    <property type="match status" value="1"/>
</dbReference>
<dbReference type="InterPro" id="IPR008979">
    <property type="entry name" value="Galactose-bd-like_sf"/>
</dbReference>
<dbReference type="AlphaFoldDB" id="A0A7J8BTC5"/>
<feature type="region of interest" description="Disordered" evidence="4">
    <location>
        <begin position="63"/>
        <end position="104"/>
    </location>
</feature>